<dbReference type="SUPFAM" id="SSF47226">
    <property type="entry name" value="Histidine-containing phosphotransfer domain, HPT domain"/>
    <property type="match status" value="1"/>
</dbReference>
<evidence type="ECO:0000256" key="4">
    <source>
        <dbReference type="ARBA" id="ARBA00022553"/>
    </source>
</evidence>
<dbReference type="InterPro" id="IPR001789">
    <property type="entry name" value="Sig_transdc_resp-reg_receiver"/>
</dbReference>
<keyword evidence="7" id="KW-0902">Two-component regulatory system</keyword>
<comment type="caution">
    <text evidence="15">The sequence shown here is derived from an EMBL/GenBank/DDBJ whole genome shotgun (WGS) entry which is preliminary data.</text>
</comment>
<accession>A0AA37WRQ4</accession>
<dbReference type="PRINTS" id="PR00344">
    <property type="entry name" value="BCTRLSENSOR"/>
</dbReference>
<evidence type="ECO:0000256" key="8">
    <source>
        <dbReference type="ARBA" id="ARBA00035100"/>
    </source>
</evidence>
<dbReference type="InterPro" id="IPR003594">
    <property type="entry name" value="HATPase_dom"/>
</dbReference>
<feature type="domain" description="Histidine kinase" evidence="12">
    <location>
        <begin position="185"/>
        <end position="460"/>
    </location>
</feature>
<proteinExistence type="predicted"/>
<dbReference type="CDD" id="cd00088">
    <property type="entry name" value="HPT"/>
    <property type="match status" value="1"/>
</dbReference>
<reference evidence="16" key="1">
    <citation type="journal article" date="2019" name="Int. J. Syst. Evol. Microbiol.">
        <title>The Global Catalogue of Microorganisms (GCM) 10K type strain sequencing project: providing services to taxonomists for standard genome sequencing and annotation.</title>
        <authorList>
            <consortium name="The Broad Institute Genomics Platform"/>
            <consortium name="The Broad Institute Genome Sequencing Center for Infectious Disease"/>
            <person name="Wu L."/>
            <person name="Ma J."/>
        </authorList>
    </citation>
    <scope>NUCLEOTIDE SEQUENCE [LARGE SCALE GENOMIC DNA]</scope>
    <source>
        <strain evidence="16">NBRC 103632</strain>
    </source>
</reference>
<evidence type="ECO:0000256" key="6">
    <source>
        <dbReference type="ARBA" id="ARBA00022777"/>
    </source>
</evidence>
<evidence type="ECO:0000256" key="5">
    <source>
        <dbReference type="ARBA" id="ARBA00022679"/>
    </source>
</evidence>
<evidence type="ECO:0000256" key="1">
    <source>
        <dbReference type="ARBA" id="ARBA00000085"/>
    </source>
</evidence>
<dbReference type="InterPro" id="IPR004358">
    <property type="entry name" value="Sig_transdc_His_kin-like_C"/>
</dbReference>
<dbReference type="Gene3D" id="1.20.120.160">
    <property type="entry name" value="HPT domain"/>
    <property type="match status" value="1"/>
</dbReference>
<dbReference type="RefSeq" id="WP_238199883.1">
    <property type="nucleotide sequence ID" value="NZ_BPQZ01000050.1"/>
</dbReference>
<dbReference type="Gene3D" id="3.30.565.10">
    <property type="entry name" value="Histidine kinase-like ATPase, C-terminal domain"/>
    <property type="match status" value="1"/>
</dbReference>
<dbReference type="InterPro" id="IPR011006">
    <property type="entry name" value="CheY-like_superfamily"/>
</dbReference>
<evidence type="ECO:0000259" key="14">
    <source>
        <dbReference type="PROSITE" id="PS50894"/>
    </source>
</evidence>
<dbReference type="SMART" id="SM00448">
    <property type="entry name" value="REC"/>
    <property type="match status" value="1"/>
</dbReference>
<feature type="compositionally biased region" description="Low complexity" evidence="11">
    <location>
        <begin position="122"/>
        <end position="141"/>
    </location>
</feature>
<dbReference type="SUPFAM" id="SSF50341">
    <property type="entry name" value="CheW-like"/>
    <property type="match status" value="1"/>
</dbReference>
<dbReference type="EC" id="2.7.13.3" evidence="2"/>
<dbReference type="PROSITE" id="PS50110">
    <property type="entry name" value="RESPONSE_REGULATORY"/>
    <property type="match status" value="1"/>
</dbReference>
<dbReference type="SMART" id="SM00387">
    <property type="entry name" value="HATPase_c"/>
    <property type="match status" value="1"/>
</dbReference>
<dbReference type="SUPFAM" id="SSF55874">
    <property type="entry name" value="ATPase domain of HSP90 chaperone/DNA topoisomerase II/histidine kinase"/>
    <property type="match status" value="1"/>
</dbReference>
<dbReference type="SMART" id="SM00073">
    <property type="entry name" value="HPT"/>
    <property type="match status" value="1"/>
</dbReference>
<protein>
    <recommendedName>
        <fullName evidence="3">Chemotaxis protein CheA</fullName>
        <ecNumber evidence="2">2.7.13.3</ecNumber>
    </recommendedName>
</protein>
<feature type="region of interest" description="Disordered" evidence="11">
    <location>
        <begin position="121"/>
        <end position="141"/>
    </location>
</feature>
<dbReference type="InterPro" id="IPR051315">
    <property type="entry name" value="Bact_Chemotaxis_CheA"/>
</dbReference>
<evidence type="ECO:0000256" key="10">
    <source>
        <dbReference type="PROSITE-ProRule" id="PRU00169"/>
    </source>
</evidence>
<feature type="modified residue" description="4-aspartylphosphate" evidence="10">
    <location>
        <position position="677"/>
    </location>
</feature>
<evidence type="ECO:0000256" key="7">
    <source>
        <dbReference type="ARBA" id="ARBA00023012"/>
    </source>
</evidence>
<evidence type="ECO:0000256" key="2">
    <source>
        <dbReference type="ARBA" id="ARBA00012438"/>
    </source>
</evidence>
<dbReference type="InterPro" id="IPR008207">
    <property type="entry name" value="Sig_transdc_His_kin_Hpt_dom"/>
</dbReference>
<sequence length="745" mass="77561">MAEDIRQLLLAAFDVEHREHVTAIRGALGSATPDWNDVFRRAHSLKGASRAVDLPAVEAVAHRLETLFERVRTGATALDRDAANAVHLALDRVEAYVAGLKDGAGPEMPSDALTALGRVLDPPGAAQESAPAAAEPSRPAVDVPAAAPVAATASAPAVQKAAAEPADPGTAFLRVPGEAVDAMARASHDLASTLAARAPAAESLARLARLARDLRAGAEALAAEAPTEQPGLRAFAAEVGSFAREAAELSRRQAAATSAIEGAASRVRAAAERLALVPAETVLAPLARSLRETAREQGREVDLDLQGLDLPVERGTLQVLKDPLLHALRNALSHGWQTPEARRAAGKPEALGLGLDLAVRGSRLQVTVFDDGPGPDLARIEAVARERGLLAPESAVGAEHLLRLVFEPGFSTADAVDTLSGRGYGLSVAADAARQLAGSVRLEPREPAGTALVFSLPLSAARRSLLLVEAAGRVYALPGGAVERLLRLRRTELPVAMGRTMLRLGEGKAATSHPVVGLAEILGQAGDPADPEILTAAVLRAGGTRLALAVDRLHDVRPLLVLPAPDFGADPELIAGTAVLPGDVPVLVLDPDGLAARAAVAPSAGTMGQAPRSTTHEAPRASARATILVVDDSITTRTLEKGILEAAGYRVVVCVDGQDALDRLRAEIEPVDLVLADVEMPRLDGFGLIQALRADPRFARLPAILMTSRGDAADVARGLDLGADAYLTKQKFDQRQLLDTIGQLL</sequence>
<keyword evidence="4 10" id="KW-0597">Phosphoprotein</keyword>
<dbReference type="InterPro" id="IPR005467">
    <property type="entry name" value="His_kinase_dom"/>
</dbReference>
<comment type="catalytic activity">
    <reaction evidence="1">
        <text>ATP + protein L-histidine = ADP + protein N-phospho-L-histidine.</text>
        <dbReference type="EC" id="2.7.13.3"/>
    </reaction>
</comment>
<dbReference type="InterPro" id="IPR002545">
    <property type="entry name" value="CheW-lke_dom"/>
</dbReference>
<evidence type="ECO:0000259" key="12">
    <source>
        <dbReference type="PROSITE" id="PS50109"/>
    </source>
</evidence>
<dbReference type="Pfam" id="PF02518">
    <property type="entry name" value="HATPase_c"/>
    <property type="match status" value="1"/>
</dbReference>
<dbReference type="SMART" id="SM00260">
    <property type="entry name" value="CheW"/>
    <property type="match status" value="1"/>
</dbReference>
<dbReference type="GO" id="GO:0006935">
    <property type="term" value="P:chemotaxis"/>
    <property type="evidence" value="ECO:0007669"/>
    <property type="project" value="InterPro"/>
</dbReference>
<dbReference type="GO" id="GO:0000155">
    <property type="term" value="F:phosphorelay sensor kinase activity"/>
    <property type="evidence" value="ECO:0007669"/>
    <property type="project" value="UniProtKB-ARBA"/>
</dbReference>
<evidence type="ECO:0000313" key="16">
    <source>
        <dbReference type="Proteomes" id="UP001157440"/>
    </source>
</evidence>
<dbReference type="InterPro" id="IPR036641">
    <property type="entry name" value="HPT_dom_sf"/>
</dbReference>
<keyword evidence="16" id="KW-1185">Reference proteome</keyword>
<feature type="domain" description="HPt" evidence="14">
    <location>
        <begin position="2"/>
        <end position="103"/>
    </location>
</feature>
<dbReference type="PROSITE" id="PS50109">
    <property type="entry name" value="HIS_KIN"/>
    <property type="match status" value="1"/>
</dbReference>
<dbReference type="Proteomes" id="UP001157440">
    <property type="component" value="Unassembled WGS sequence"/>
</dbReference>
<dbReference type="Pfam" id="PF01584">
    <property type="entry name" value="CheW"/>
    <property type="match status" value="1"/>
</dbReference>
<evidence type="ECO:0000256" key="3">
    <source>
        <dbReference type="ARBA" id="ARBA00021495"/>
    </source>
</evidence>
<evidence type="ECO:0000256" key="11">
    <source>
        <dbReference type="SAM" id="MobiDB-lite"/>
    </source>
</evidence>
<dbReference type="Pfam" id="PF01627">
    <property type="entry name" value="Hpt"/>
    <property type="match status" value="1"/>
</dbReference>
<dbReference type="Pfam" id="PF00072">
    <property type="entry name" value="Response_reg"/>
    <property type="match status" value="1"/>
</dbReference>
<feature type="domain" description="Response regulatory" evidence="13">
    <location>
        <begin position="626"/>
        <end position="744"/>
    </location>
</feature>
<evidence type="ECO:0000313" key="15">
    <source>
        <dbReference type="EMBL" id="GLS68308.1"/>
    </source>
</evidence>
<name>A0AA37WRQ4_9HYPH</name>
<dbReference type="FunFam" id="3.30.565.10:FF:000016">
    <property type="entry name" value="Chemotaxis protein CheA, putative"/>
    <property type="match status" value="1"/>
</dbReference>
<dbReference type="InterPro" id="IPR036890">
    <property type="entry name" value="HATPase_C_sf"/>
</dbReference>
<feature type="modified residue" description="Phosphohistidine" evidence="9">
    <location>
        <position position="43"/>
    </location>
</feature>
<dbReference type="EMBL" id="BSPL01000005">
    <property type="protein sequence ID" value="GLS68308.1"/>
    <property type="molecule type" value="Genomic_DNA"/>
</dbReference>
<dbReference type="Gene3D" id="3.40.50.2300">
    <property type="match status" value="1"/>
</dbReference>
<dbReference type="SUPFAM" id="SSF52172">
    <property type="entry name" value="CheY-like"/>
    <property type="match status" value="1"/>
</dbReference>
<organism evidence="15 16">
    <name type="scientific">Methylobacterium tardum</name>
    <dbReference type="NCBI Taxonomy" id="374432"/>
    <lineage>
        <taxon>Bacteria</taxon>
        <taxon>Pseudomonadati</taxon>
        <taxon>Pseudomonadota</taxon>
        <taxon>Alphaproteobacteria</taxon>
        <taxon>Hyphomicrobiales</taxon>
        <taxon>Methylobacteriaceae</taxon>
        <taxon>Methylobacterium</taxon>
    </lineage>
</organism>
<dbReference type="PROSITE" id="PS50894">
    <property type="entry name" value="HPT"/>
    <property type="match status" value="1"/>
</dbReference>
<comment type="function">
    <text evidence="8">Involved in the transmission of sensory signals from the chemoreceptors to the flagellar motors. CheA is autophosphorylated; it can transfer its phosphate group to either CheB or CheY.</text>
</comment>
<dbReference type="AlphaFoldDB" id="A0AA37WRQ4"/>
<keyword evidence="6" id="KW-0418">Kinase</keyword>
<gene>
    <name evidence="15" type="ORF">GCM10007890_03200</name>
</gene>
<keyword evidence="5" id="KW-0808">Transferase</keyword>
<evidence type="ECO:0000256" key="9">
    <source>
        <dbReference type="PROSITE-ProRule" id="PRU00110"/>
    </source>
</evidence>
<evidence type="ECO:0000259" key="13">
    <source>
        <dbReference type="PROSITE" id="PS50110"/>
    </source>
</evidence>
<dbReference type="PANTHER" id="PTHR43395:SF1">
    <property type="entry name" value="CHEMOTAXIS PROTEIN CHEA"/>
    <property type="match status" value="1"/>
</dbReference>
<dbReference type="InterPro" id="IPR036061">
    <property type="entry name" value="CheW-like_dom_sf"/>
</dbReference>
<dbReference type="PANTHER" id="PTHR43395">
    <property type="entry name" value="SENSOR HISTIDINE KINASE CHEA"/>
    <property type="match status" value="1"/>
</dbReference>